<organism evidence="2">
    <name type="scientific">Entomoneis paludosa</name>
    <dbReference type="NCBI Taxonomy" id="265537"/>
    <lineage>
        <taxon>Eukaryota</taxon>
        <taxon>Sar</taxon>
        <taxon>Stramenopiles</taxon>
        <taxon>Ochrophyta</taxon>
        <taxon>Bacillariophyta</taxon>
        <taxon>Bacillariophyceae</taxon>
        <taxon>Bacillariophycidae</taxon>
        <taxon>Entomoneidaceae</taxon>
        <taxon>Entomoneis</taxon>
    </lineage>
</organism>
<name>A0A7S2YJ77_9STRA</name>
<proteinExistence type="predicted"/>
<accession>A0A7S2YJ77</accession>
<dbReference type="AlphaFoldDB" id="A0A7S2YJ77"/>
<evidence type="ECO:0000313" key="2">
    <source>
        <dbReference type="EMBL" id="CAD9978598.1"/>
    </source>
</evidence>
<keyword evidence="1" id="KW-0732">Signal</keyword>
<gene>
    <name evidence="2" type="ORF">APAL1065_LOCUS18469</name>
</gene>
<reference evidence="2" key="1">
    <citation type="submission" date="2021-01" db="EMBL/GenBank/DDBJ databases">
        <authorList>
            <person name="Corre E."/>
            <person name="Pelletier E."/>
            <person name="Niang G."/>
            <person name="Scheremetjew M."/>
            <person name="Finn R."/>
            <person name="Kale V."/>
            <person name="Holt S."/>
            <person name="Cochrane G."/>
            <person name="Meng A."/>
            <person name="Brown T."/>
            <person name="Cohen L."/>
        </authorList>
    </citation>
    <scope>NUCLEOTIDE SEQUENCE</scope>
    <source>
        <strain evidence="2">CCMP125</strain>
    </source>
</reference>
<dbReference type="EMBL" id="HBHT01027502">
    <property type="protein sequence ID" value="CAD9978598.1"/>
    <property type="molecule type" value="Transcribed_RNA"/>
</dbReference>
<protein>
    <submittedName>
        <fullName evidence="2">Uncharacterized protein</fullName>
    </submittedName>
</protein>
<feature type="chain" id="PRO_5031335825" evidence="1">
    <location>
        <begin position="20"/>
        <end position="152"/>
    </location>
</feature>
<sequence>MIASIKLATILLTCATVGGLDVRPVPTPPTIGGQSRRNFVAKGLSAVTMQVFFPKEPAMAAKDCFQDCYSNCRKIVPNDKSNYCTDNCRDYCAQEDRQDGLSGSISSQSGEVGILGGTFGTGTVVKGEDKPPSISLPGLNFDNKEGRQLLGY</sequence>
<evidence type="ECO:0000256" key="1">
    <source>
        <dbReference type="SAM" id="SignalP"/>
    </source>
</evidence>
<feature type="signal peptide" evidence="1">
    <location>
        <begin position="1"/>
        <end position="19"/>
    </location>
</feature>